<feature type="chain" id="PRO_5014868657" description="Gram-positive cocci surface proteins LPxTG domain-containing protein" evidence="3">
    <location>
        <begin position="36"/>
        <end position="665"/>
    </location>
</feature>
<accession>A0A2I1IN67</accession>
<evidence type="ECO:0000313" key="4">
    <source>
        <dbReference type="EMBL" id="PKY72532.1"/>
    </source>
</evidence>
<feature type="signal peptide" evidence="3">
    <location>
        <begin position="1"/>
        <end position="35"/>
    </location>
</feature>
<proteinExistence type="predicted"/>
<keyword evidence="3" id="KW-0732">Signal</keyword>
<dbReference type="AlphaFoldDB" id="A0A2I1IN67"/>
<dbReference type="GeneID" id="35866746"/>
<dbReference type="Proteomes" id="UP000235122">
    <property type="component" value="Unassembled WGS sequence"/>
</dbReference>
<name>A0A2I1IN67_9ACTO</name>
<reference evidence="4 5" key="1">
    <citation type="submission" date="2017-12" db="EMBL/GenBank/DDBJ databases">
        <title>Phylogenetic diversity of female urinary microbiome.</title>
        <authorList>
            <person name="Thomas-White K."/>
            <person name="Wolfe A.J."/>
        </authorList>
    </citation>
    <scope>NUCLEOTIDE SEQUENCE [LARGE SCALE GENOMIC DNA]</scope>
    <source>
        <strain evidence="4 5">UMB0402</strain>
    </source>
</reference>
<feature type="transmembrane region" description="Helical" evidence="2">
    <location>
        <begin position="640"/>
        <end position="660"/>
    </location>
</feature>
<sequence>MSVKKLAPSLGKRKWLACGATIALASLSTTGTAFAAPEPGNNADASTPTVAGEVTGKADSAEKNLVETKNFTNSDLSVLPDNANWQGDQSRHQSIVDRFDDSVSAPTDPVPYSIYDTRPFPGFKTPDNKNAKEFGWTIDGAVSLSKTGKAYKEGTGADGVVNPENKKNIIWLGKYAPKGDINTITTKEYIAREHINNADKMPKDTTFEYVTGTYCKVKRNKWGWDLCQKNGKPNSLVDQNETATFVDPNTDENVNGIGIYRVGVKATFPDTTYWILGTRVNSLPKFNMGIRQAVDVTPGSEIVVTPSWVSNGKTGGIDQIGTLLYDATGKTIADFPRWWMANERLQPKATAVTDLATAGTQGFVWKVPEGVTRLFVGFNTANSRQDHTGLENKKAIALSGFTGATITSGSHLKLSLSEKNNLAKQIATKDFDFTLDLTSDGHAPVRAGEFTTALPKGVTAKSVELVIDGKSYPGKIESGKVVVPIPKMDPKATAQIIFHNVNAVSADAWKLNGTELSYDTFAENGGYLAGKPADGKAFHLNFAHDVLINVLALPVSDEPTQPEEQKTTPEKQQPTPEKQQPTPGEKPAPAAPEQNVAPKAEQKQTKPAGTVTEKRVIVKKSTPKVENKQAQTSEALASTGVAPVAALAVAGTLLALGVALKKRHI</sequence>
<dbReference type="EMBL" id="PKKO01000003">
    <property type="protein sequence ID" value="PKY72532.1"/>
    <property type="molecule type" value="Genomic_DNA"/>
</dbReference>
<comment type="caution">
    <text evidence="4">The sequence shown here is derived from an EMBL/GenBank/DDBJ whole genome shotgun (WGS) entry which is preliminary data.</text>
</comment>
<keyword evidence="2" id="KW-0812">Transmembrane</keyword>
<keyword evidence="2" id="KW-1133">Transmembrane helix</keyword>
<evidence type="ECO:0008006" key="6">
    <source>
        <dbReference type="Google" id="ProtNLM"/>
    </source>
</evidence>
<evidence type="ECO:0000313" key="5">
    <source>
        <dbReference type="Proteomes" id="UP000235122"/>
    </source>
</evidence>
<evidence type="ECO:0000256" key="3">
    <source>
        <dbReference type="SAM" id="SignalP"/>
    </source>
</evidence>
<keyword evidence="2" id="KW-0472">Membrane</keyword>
<gene>
    <name evidence="4" type="ORF">CYJ19_06740</name>
</gene>
<keyword evidence="5" id="KW-1185">Reference proteome</keyword>
<evidence type="ECO:0000256" key="2">
    <source>
        <dbReference type="SAM" id="Phobius"/>
    </source>
</evidence>
<evidence type="ECO:0000256" key="1">
    <source>
        <dbReference type="SAM" id="MobiDB-lite"/>
    </source>
</evidence>
<protein>
    <recommendedName>
        <fullName evidence="6">Gram-positive cocci surface proteins LPxTG domain-containing protein</fullName>
    </recommendedName>
</protein>
<organism evidence="4 5">
    <name type="scientific">Winkia neuii</name>
    <dbReference type="NCBI Taxonomy" id="33007"/>
    <lineage>
        <taxon>Bacteria</taxon>
        <taxon>Bacillati</taxon>
        <taxon>Actinomycetota</taxon>
        <taxon>Actinomycetes</taxon>
        <taxon>Actinomycetales</taxon>
        <taxon>Actinomycetaceae</taxon>
        <taxon>Winkia</taxon>
    </lineage>
</organism>
<feature type="compositionally biased region" description="Low complexity" evidence="1">
    <location>
        <begin position="570"/>
        <end position="583"/>
    </location>
</feature>
<feature type="region of interest" description="Disordered" evidence="1">
    <location>
        <begin position="558"/>
        <end position="634"/>
    </location>
</feature>
<dbReference type="RefSeq" id="WP_024331991.1">
    <property type="nucleotide sequence ID" value="NZ_JASOXK010000007.1"/>
</dbReference>